<proteinExistence type="inferred from homology"/>
<dbReference type="EMBL" id="MPUH01000549">
    <property type="protein sequence ID" value="OMJ77922.1"/>
    <property type="molecule type" value="Genomic_DNA"/>
</dbReference>
<comment type="catalytic activity">
    <reaction evidence="9">
        <text>L-seryl-[protein] + ATP = O-phospho-L-seryl-[protein] + ADP + H(+)</text>
        <dbReference type="Rhea" id="RHEA:17989"/>
        <dbReference type="Rhea" id="RHEA-COMP:9863"/>
        <dbReference type="Rhea" id="RHEA-COMP:11604"/>
        <dbReference type="ChEBI" id="CHEBI:15378"/>
        <dbReference type="ChEBI" id="CHEBI:29999"/>
        <dbReference type="ChEBI" id="CHEBI:30616"/>
        <dbReference type="ChEBI" id="CHEBI:83421"/>
        <dbReference type="ChEBI" id="CHEBI:456216"/>
        <dbReference type="EC" id="2.7.11.1"/>
    </reaction>
</comment>
<dbReference type="PROSITE" id="PS00108">
    <property type="entry name" value="PROTEIN_KINASE_ST"/>
    <property type="match status" value="1"/>
</dbReference>
<keyword evidence="5 10" id="KW-0547">Nucleotide-binding</keyword>
<dbReference type="SUPFAM" id="SSF56112">
    <property type="entry name" value="Protein kinase-like (PK-like)"/>
    <property type="match status" value="1"/>
</dbReference>
<keyword evidence="14" id="KW-1185">Reference proteome</keyword>
<organism evidence="13 14">
    <name type="scientific">Stentor coeruleus</name>
    <dbReference type="NCBI Taxonomy" id="5963"/>
    <lineage>
        <taxon>Eukaryota</taxon>
        <taxon>Sar</taxon>
        <taxon>Alveolata</taxon>
        <taxon>Ciliophora</taxon>
        <taxon>Postciliodesmatophora</taxon>
        <taxon>Heterotrichea</taxon>
        <taxon>Heterotrichida</taxon>
        <taxon>Stentoridae</taxon>
        <taxon>Stentor</taxon>
    </lineage>
</organism>
<dbReference type="FunFam" id="3.30.200.20:FF:000097">
    <property type="entry name" value="Probable serine/threonine-protein kinase nek1"/>
    <property type="match status" value="1"/>
</dbReference>
<evidence type="ECO:0000313" key="13">
    <source>
        <dbReference type="EMBL" id="OMJ77922.1"/>
    </source>
</evidence>
<dbReference type="AlphaFoldDB" id="A0A1R2BMC1"/>
<keyword evidence="7 10" id="KW-0067">ATP-binding</keyword>
<dbReference type="PANTHER" id="PTHR44899:SF6">
    <property type="entry name" value="SERINE_THREONINE PROTEIN KINASE"/>
    <property type="match status" value="1"/>
</dbReference>
<evidence type="ECO:0000256" key="2">
    <source>
        <dbReference type="ARBA" id="ARBA00012513"/>
    </source>
</evidence>
<dbReference type="InterPro" id="IPR011009">
    <property type="entry name" value="Kinase-like_dom_sf"/>
</dbReference>
<feature type="binding site" evidence="10">
    <location>
        <position position="43"/>
    </location>
    <ligand>
        <name>ATP</name>
        <dbReference type="ChEBI" id="CHEBI:30616"/>
    </ligand>
</feature>
<dbReference type="InterPro" id="IPR000719">
    <property type="entry name" value="Prot_kinase_dom"/>
</dbReference>
<reference evidence="13 14" key="1">
    <citation type="submission" date="2016-11" db="EMBL/GenBank/DDBJ databases">
        <title>The macronuclear genome of Stentor coeruleus: a giant cell with tiny introns.</title>
        <authorList>
            <person name="Slabodnick M."/>
            <person name="Ruby J.G."/>
            <person name="Reiff S.B."/>
            <person name="Swart E.C."/>
            <person name="Gosai S."/>
            <person name="Prabakaran S."/>
            <person name="Witkowska E."/>
            <person name="Larue G.E."/>
            <person name="Fisher S."/>
            <person name="Freeman R.M."/>
            <person name="Gunawardena J."/>
            <person name="Chu W."/>
            <person name="Stover N.A."/>
            <person name="Gregory B.D."/>
            <person name="Nowacki M."/>
            <person name="Derisi J."/>
            <person name="Roy S.W."/>
            <person name="Marshall W.F."/>
            <person name="Sood P."/>
        </authorList>
    </citation>
    <scope>NUCLEOTIDE SEQUENCE [LARGE SCALE GENOMIC DNA]</scope>
    <source>
        <strain evidence="13">WM001</strain>
    </source>
</reference>
<evidence type="ECO:0000259" key="12">
    <source>
        <dbReference type="PROSITE" id="PS50011"/>
    </source>
</evidence>
<name>A0A1R2BMC1_9CILI</name>
<dbReference type="GO" id="GO:0004674">
    <property type="term" value="F:protein serine/threonine kinase activity"/>
    <property type="evidence" value="ECO:0007669"/>
    <property type="project" value="UniProtKB-KW"/>
</dbReference>
<dbReference type="Gene3D" id="3.30.200.20">
    <property type="entry name" value="Phosphorylase Kinase, domain 1"/>
    <property type="match status" value="1"/>
</dbReference>
<feature type="domain" description="Protein kinase" evidence="12">
    <location>
        <begin position="14"/>
        <end position="270"/>
    </location>
</feature>
<comment type="similarity">
    <text evidence="1">Belongs to the protein kinase superfamily. NEK Ser/Thr protein kinase family. NIMA subfamily.</text>
</comment>
<keyword evidence="6" id="KW-0418">Kinase</keyword>
<evidence type="ECO:0000256" key="5">
    <source>
        <dbReference type="ARBA" id="ARBA00022741"/>
    </source>
</evidence>
<dbReference type="EC" id="2.7.11.1" evidence="2"/>
<evidence type="ECO:0000256" key="11">
    <source>
        <dbReference type="RuleBase" id="RU000304"/>
    </source>
</evidence>
<dbReference type="PANTHER" id="PTHR44899">
    <property type="entry name" value="CAMK FAMILY PROTEIN KINASE"/>
    <property type="match status" value="1"/>
</dbReference>
<gene>
    <name evidence="13" type="ORF">SteCoe_22397</name>
</gene>
<evidence type="ECO:0000256" key="10">
    <source>
        <dbReference type="PROSITE-ProRule" id="PRU10141"/>
    </source>
</evidence>
<dbReference type="Pfam" id="PF00069">
    <property type="entry name" value="Pkinase"/>
    <property type="match status" value="1"/>
</dbReference>
<sequence>MLIFIISHMSLDSFEIIRKLGEGAFSCVYKVNRKSDGQCYALKKVKLGTLCIKEKENALNEIRIMASFCHSNIIAYKDSFIDEKSNTLCIVMELAEGGDLHKKINEHKKQGSNFSEYEIWSTLMQITYGLKVLHNANIIHRDLKCANIFVTKDGVIKLGDLNVSKVNKLGLAYTQTGTPYYASPEVWRDKPYTYSSDIWSLGCVIYEMAALEPPFVASDMQALYKKIIKGEYPEIPHIYSDSLVRVIRHLLQVNPNLRPTCEQILNFPTVKRYTSFSPRKDSENPDLLKTIKFEPCIQNLKTKLPSPNYENRGMSANYKILGSYSNRDISTRGQELCRNISLNSRESPKMPILRQVSLEALERNNRHRNLLRLEGDVPDILNKYPIFKPPIISPEKYAKKIEEIVNRKFPDSSIKPLNKIGMMIIETPKPPLRIPPLIQSPLLMPMFKEPVLNGQAYKVEKIVN</sequence>
<evidence type="ECO:0000256" key="8">
    <source>
        <dbReference type="ARBA" id="ARBA00047899"/>
    </source>
</evidence>
<dbReference type="InterPro" id="IPR017441">
    <property type="entry name" value="Protein_kinase_ATP_BS"/>
</dbReference>
<accession>A0A1R2BMC1</accession>
<evidence type="ECO:0000313" key="14">
    <source>
        <dbReference type="Proteomes" id="UP000187209"/>
    </source>
</evidence>
<dbReference type="PROSITE" id="PS50011">
    <property type="entry name" value="PROTEIN_KINASE_DOM"/>
    <property type="match status" value="1"/>
</dbReference>
<dbReference type="PROSITE" id="PS00107">
    <property type="entry name" value="PROTEIN_KINASE_ATP"/>
    <property type="match status" value="1"/>
</dbReference>
<dbReference type="Gene3D" id="1.10.510.10">
    <property type="entry name" value="Transferase(Phosphotransferase) domain 1"/>
    <property type="match status" value="1"/>
</dbReference>
<dbReference type="SMART" id="SM00220">
    <property type="entry name" value="S_TKc"/>
    <property type="match status" value="1"/>
</dbReference>
<evidence type="ECO:0000256" key="6">
    <source>
        <dbReference type="ARBA" id="ARBA00022777"/>
    </source>
</evidence>
<evidence type="ECO:0000256" key="3">
    <source>
        <dbReference type="ARBA" id="ARBA00022527"/>
    </source>
</evidence>
<protein>
    <recommendedName>
        <fullName evidence="2">non-specific serine/threonine protein kinase</fullName>
        <ecNumber evidence="2">2.7.11.1</ecNumber>
    </recommendedName>
</protein>
<dbReference type="InterPro" id="IPR051131">
    <property type="entry name" value="NEK_Ser/Thr_kinase_NIMA"/>
</dbReference>
<dbReference type="OrthoDB" id="248923at2759"/>
<dbReference type="GO" id="GO:0005524">
    <property type="term" value="F:ATP binding"/>
    <property type="evidence" value="ECO:0007669"/>
    <property type="project" value="UniProtKB-UniRule"/>
</dbReference>
<evidence type="ECO:0000256" key="9">
    <source>
        <dbReference type="ARBA" id="ARBA00048679"/>
    </source>
</evidence>
<evidence type="ECO:0000256" key="4">
    <source>
        <dbReference type="ARBA" id="ARBA00022679"/>
    </source>
</evidence>
<keyword evidence="4" id="KW-0808">Transferase</keyword>
<evidence type="ECO:0000256" key="7">
    <source>
        <dbReference type="ARBA" id="ARBA00022840"/>
    </source>
</evidence>
<evidence type="ECO:0000256" key="1">
    <source>
        <dbReference type="ARBA" id="ARBA00010886"/>
    </source>
</evidence>
<dbReference type="InterPro" id="IPR008271">
    <property type="entry name" value="Ser/Thr_kinase_AS"/>
</dbReference>
<comment type="catalytic activity">
    <reaction evidence="8">
        <text>L-threonyl-[protein] + ATP = O-phospho-L-threonyl-[protein] + ADP + H(+)</text>
        <dbReference type="Rhea" id="RHEA:46608"/>
        <dbReference type="Rhea" id="RHEA-COMP:11060"/>
        <dbReference type="Rhea" id="RHEA-COMP:11605"/>
        <dbReference type="ChEBI" id="CHEBI:15378"/>
        <dbReference type="ChEBI" id="CHEBI:30013"/>
        <dbReference type="ChEBI" id="CHEBI:30616"/>
        <dbReference type="ChEBI" id="CHEBI:61977"/>
        <dbReference type="ChEBI" id="CHEBI:456216"/>
        <dbReference type="EC" id="2.7.11.1"/>
    </reaction>
</comment>
<comment type="caution">
    <text evidence="13">The sequence shown here is derived from an EMBL/GenBank/DDBJ whole genome shotgun (WGS) entry which is preliminary data.</text>
</comment>
<dbReference type="Proteomes" id="UP000187209">
    <property type="component" value="Unassembled WGS sequence"/>
</dbReference>
<keyword evidence="3 11" id="KW-0723">Serine/threonine-protein kinase</keyword>